<dbReference type="GO" id="GO:0003755">
    <property type="term" value="F:peptidyl-prolyl cis-trans isomerase activity"/>
    <property type="evidence" value="ECO:0007669"/>
    <property type="project" value="UniProtKB-KW"/>
</dbReference>
<dbReference type="Gene3D" id="3.30.70.1050">
    <property type="entry name" value="Trigger factor ribosome-binding domain"/>
    <property type="match status" value="1"/>
</dbReference>
<dbReference type="Pfam" id="PF05698">
    <property type="entry name" value="Trigger_C"/>
    <property type="match status" value="1"/>
</dbReference>
<feature type="domain" description="Trigger factor C-terminal" evidence="8">
    <location>
        <begin position="259"/>
        <end position="402"/>
    </location>
</feature>
<dbReference type="GO" id="GO:0051083">
    <property type="term" value="P:'de novo' cotranslational protein folding"/>
    <property type="evidence" value="ECO:0007669"/>
    <property type="project" value="TreeGrafter"/>
</dbReference>
<evidence type="ECO:0000256" key="6">
    <source>
        <dbReference type="ARBA" id="ARBA00023235"/>
    </source>
</evidence>
<dbReference type="NCBIfam" id="TIGR00115">
    <property type="entry name" value="tig"/>
    <property type="match status" value="1"/>
</dbReference>
<dbReference type="GO" id="GO:0043335">
    <property type="term" value="P:protein unfolding"/>
    <property type="evidence" value="ECO:0007669"/>
    <property type="project" value="TreeGrafter"/>
</dbReference>
<dbReference type="GO" id="GO:0044183">
    <property type="term" value="F:protein folding chaperone"/>
    <property type="evidence" value="ECO:0007669"/>
    <property type="project" value="TreeGrafter"/>
</dbReference>
<comment type="similarity">
    <text evidence="2">Belongs to the FKBP-type PPIase family. Tig subfamily.</text>
</comment>
<dbReference type="GO" id="GO:0043022">
    <property type="term" value="F:ribosome binding"/>
    <property type="evidence" value="ECO:0007669"/>
    <property type="project" value="TreeGrafter"/>
</dbReference>
<dbReference type="GO" id="GO:0015031">
    <property type="term" value="P:protein transport"/>
    <property type="evidence" value="ECO:0007669"/>
    <property type="project" value="InterPro"/>
</dbReference>
<dbReference type="PANTHER" id="PTHR30560">
    <property type="entry name" value="TRIGGER FACTOR CHAPERONE AND PEPTIDYL-PROLYL CIS/TRANS ISOMERASE"/>
    <property type="match status" value="1"/>
</dbReference>
<dbReference type="InterPro" id="IPR037041">
    <property type="entry name" value="Trigger_fac_C_sf"/>
</dbReference>
<dbReference type="EMBL" id="CAFBLS010000265">
    <property type="protein sequence ID" value="CAB4885312.1"/>
    <property type="molecule type" value="Genomic_DNA"/>
</dbReference>
<organism evidence="9">
    <name type="scientific">freshwater metagenome</name>
    <dbReference type="NCBI Taxonomy" id="449393"/>
    <lineage>
        <taxon>unclassified sequences</taxon>
        <taxon>metagenomes</taxon>
        <taxon>ecological metagenomes</taxon>
    </lineage>
</organism>
<keyword evidence="6" id="KW-0413">Isomerase</keyword>
<keyword evidence="4" id="KW-0697">Rotamase</keyword>
<keyword evidence="5" id="KW-0143">Chaperone</keyword>
<dbReference type="InterPro" id="IPR008881">
    <property type="entry name" value="Trigger_fac_ribosome-bd_bac"/>
</dbReference>
<dbReference type="AlphaFoldDB" id="A0A6J7EP25"/>
<dbReference type="InterPro" id="IPR046357">
    <property type="entry name" value="PPIase_dom_sf"/>
</dbReference>
<dbReference type="EC" id="5.2.1.8" evidence="3"/>
<evidence type="ECO:0000259" key="8">
    <source>
        <dbReference type="Pfam" id="PF05698"/>
    </source>
</evidence>
<protein>
    <recommendedName>
        <fullName evidence="3">peptidylprolyl isomerase</fullName>
        <ecNumber evidence="3">5.2.1.8</ecNumber>
    </recommendedName>
</protein>
<evidence type="ECO:0000256" key="5">
    <source>
        <dbReference type="ARBA" id="ARBA00023186"/>
    </source>
</evidence>
<evidence type="ECO:0000256" key="1">
    <source>
        <dbReference type="ARBA" id="ARBA00000971"/>
    </source>
</evidence>
<dbReference type="SUPFAM" id="SSF109998">
    <property type="entry name" value="Triger factor/SurA peptide-binding domain-like"/>
    <property type="match status" value="1"/>
</dbReference>
<evidence type="ECO:0000259" key="7">
    <source>
        <dbReference type="Pfam" id="PF05697"/>
    </source>
</evidence>
<comment type="catalytic activity">
    <reaction evidence="1">
        <text>[protein]-peptidylproline (omega=180) = [protein]-peptidylproline (omega=0)</text>
        <dbReference type="Rhea" id="RHEA:16237"/>
        <dbReference type="Rhea" id="RHEA-COMP:10747"/>
        <dbReference type="Rhea" id="RHEA-COMP:10748"/>
        <dbReference type="ChEBI" id="CHEBI:83833"/>
        <dbReference type="ChEBI" id="CHEBI:83834"/>
        <dbReference type="EC" id="5.2.1.8"/>
    </reaction>
</comment>
<evidence type="ECO:0000256" key="2">
    <source>
        <dbReference type="ARBA" id="ARBA00005464"/>
    </source>
</evidence>
<evidence type="ECO:0000256" key="3">
    <source>
        <dbReference type="ARBA" id="ARBA00013194"/>
    </source>
</evidence>
<evidence type="ECO:0000256" key="4">
    <source>
        <dbReference type="ARBA" id="ARBA00023110"/>
    </source>
</evidence>
<sequence length="442" mass="48182">MKSDVETLSPTRVKLTVEVPFDEMKPSLDAAYARIAKQVNIPGFRKGKVPARIIEQRFGRAAVLDEAVNDAVPKAYDEALRTHNVMPVSRPEVEVTEIEDGVHLTFTAEVDVRPEFDLPEFASLRVEVANAEPQESDIETQIDSLRGRFASLTEVDRASVDGDVLLVDISGHTAEEDPIEDLTGAAMSYELGTDGMLPGFDDAVRGASKDDVRSFVFTPENGDWTGVPLTVNVVVQAVRERELPAFDDDFAQMASEFDTAAELRDDIAKRVVRLKKLEQGAEARNKVLDVLLDEIDIPLPESAIADEVASHFEDGHDSGEEHRVEVEEQARVALKRQFVLDKVAETSEVAVGESELSAWLVQQAPRYGMAPEAFAQALVEAGQVPMAIQDIRRAKALATVLEQATVVDADGNIVDLKALDAELNPMAGMPDLAALAGQDDEA</sequence>
<dbReference type="InterPro" id="IPR027304">
    <property type="entry name" value="Trigger_fact/SurA_dom_sf"/>
</dbReference>
<dbReference type="SUPFAM" id="SSF102735">
    <property type="entry name" value="Trigger factor ribosome-binding domain"/>
    <property type="match status" value="1"/>
</dbReference>
<dbReference type="Gene3D" id="1.10.3120.10">
    <property type="entry name" value="Trigger factor, C-terminal domain"/>
    <property type="match status" value="1"/>
</dbReference>
<evidence type="ECO:0000313" key="9">
    <source>
        <dbReference type="EMBL" id="CAB4885312.1"/>
    </source>
</evidence>
<accession>A0A6J7EP25</accession>
<dbReference type="Gene3D" id="3.10.50.40">
    <property type="match status" value="1"/>
</dbReference>
<dbReference type="InterPro" id="IPR008880">
    <property type="entry name" value="Trigger_fac_C"/>
</dbReference>
<name>A0A6J7EP25_9ZZZZ</name>
<dbReference type="Pfam" id="PF05697">
    <property type="entry name" value="Trigger_N"/>
    <property type="match status" value="1"/>
</dbReference>
<dbReference type="SUPFAM" id="SSF54534">
    <property type="entry name" value="FKBP-like"/>
    <property type="match status" value="1"/>
</dbReference>
<dbReference type="HAMAP" id="MF_00303">
    <property type="entry name" value="Trigger_factor_Tig"/>
    <property type="match status" value="1"/>
</dbReference>
<dbReference type="PANTHER" id="PTHR30560:SF3">
    <property type="entry name" value="TRIGGER FACTOR-LIKE PROTEIN TIG, CHLOROPLASTIC"/>
    <property type="match status" value="1"/>
</dbReference>
<feature type="domain" description="Trigger factor ribosome-binding bacterial" evidence="7">
    <location>
        <begin position="1"/>
        <end position="145"/>
    </location>
</feature>
<proteinExistence type="inferred from homology"/>
<dbReference type="InterPro" id="IPR036611">
    <property type="entry name" value="Trigger_fac_ribosome-bd_sf"/>
</dbReference>
<gene>
    <name evidence="9" type="ORF">UFOPK3402_01737</name>
</gene>
<dbReference type="InterPro" id="IPR005215">
    <property type="entry name" value="Trig_fac"/>
</dbReference>
<dbReference type="PIRSF" id="PIRSF003095">
    <property type="entry name" value="Trigger_factor"/>
    <property type="match status" value="1"/>
</dbReference>
<reference evidence="9" key="1">
    <citation type="submission" date="2020-05" db="EMBL/GenBank/DDBJ databases">
        <authorList>
            <person name="Chiriac C."/>
            <person name="Salcher M."/>
            <person name="Ghai R."/>
            <person name="Kavagutti S V."/>
        </authorList>
    </citation>
    <scope>NUCLEOTIDE SEQUENCE</scope>
</reference>